<proteinExistence type="predicted"/>
<dbReference type="HOGENOM" id="CLU_2820017_0_0_1"/>
<keyword evidence="1" id="KW-0732">Signal</keyword>
<reference evidence="3" key="1">
    <citation type="submission" date="2011-05" db="EMBL/GenBank/DDBJ databases">
        <authorList>
            <person name="Richards S.R."/>
            <person name="Qu J."/>
            <person name="Jiang H."/>
            <person name="Jhangiani S.N."/>
            <person name="Agravi P."/>
            <person name="Goodspeed R."/>
            <person name="Gross S."/>
            <person name="Mandapat C."/>
            <person name="Jackson L."/>
            <person name="Mathew T."/>
            <person name="Pu L."/>
            <person name="Thornton R."/>
            <person name="Saada N."/>
            <person name="Wilczek-Boney K.B."/>
            <person name="Lee S."/>
            <person name="Kovar C."/>
            <person name="Wu Y."/>
            <person name="Scherer S.E."/>
            <person name="Worley K.C."/>
            <person name="Muzny D.M."/>
            <person name="Gibbs R."/>
        </authorList>
    </citation>
    <scope>NUCLEOTIDE SEQUENCE</scope>
    <source>
        <strain evidence="3">Brora</strain>
    </source>
</reference>
<evidence type="ECO:0000313" key="3">
    <source>
        <dbReference type="Proteomes" id="UP000014500"/>
    </source>
</evidence>
<dbReference type="EMBL" id="JH431820">
    <property type="status" value="NOT_ANNOTATED_CDS"/>
    <property type="molecule type" value="Genomic_DNA"/>
</dbReference>
<evidence type="ECO:0000256" key="1">
    <source>
        <dbReference type="SAM" id="SignalP"/>
    </source>
</evidence>
<dbReference type="EnsemblMetazoa" id="SMAR008071-RA">
    <property type="protein sequence ID" value="SMAR008071-PA"/>
    <property type="gene ID" value="SMAR008071"/>
</dbReference>
<feature type="signal peptide" evidence="1">
    <location>
        <begin position="1"/>
        <end position="23"/>
    </location>
</feature>
<evidence type="ECO:0008006" key="4">
    <source>
        <dbReference type="Google" id="ProtNLM"/>
    </source>
</evidence>
<name>T1J3A9_STRMM</name>
<evidence type="ECO:0000313" key="2">
    <source>
        <dbReference type="EnsemblMetazoa" id="SMAR008071-PA"/>
    </source>
</evidence>
<feature type="chain" id="PRO_5004579847" description="Secreted protein" evidence="1">
    <location>
        <begin position="24"/>
        <end position="67"/>
    </location>
</feature>
<sequence>MLMGNIFCSVNLCAQLVFVAVNALTYDSTELGPAIQDGRQHEIVRIATRTRLSDRTIDYHFDGRNSR</sequence>
<protein>
    <recommendedName>
        <fullName evidence="4">Secreted protein</fullName>
    </recommendedName>
</protein>
<dbReference type="AlphaFoldDB" id="T1J3A9"/>
<accession>T1J3A9</accession>
<keyword evidence="3" id="KW-1185">Reference proteome</keyword>
<reference evidence="2" key="2">
    <citation type="submission" date="2015-02" db="UniProtKB">
        <authorList>
            <consortium name="EnsemblMetazoa"/>
        </authorList>
    </citation>
    <scope>IDENTIFICATION</scope>
</reference>
<dbReference type="Proteomes" id="UP000014500">
    <property type="component" value="Unassembled WGS sequence"/>
</dbReference>
<organism evidence="2 3">
    <name type="scientific">Strigamia maritima</name>
    <name type="common">European centipede</name>
    <name type="synonym">Geophilus maritimus</name>
    <dbReference type="NCBI Taxonomy" id="126957"/>
    <lineage>
        <taxon>Eukaryota</taxon>
        <taxon>Metazoa</taxon>
        <taxon>Ecdysozoa</taxon>
        <taxon>Arthropoda</taxon>
        <taxon>Myriapoda</taxon>
        <taxon>Chilopoda</taxon>
        <taxon>Pleurostigmophora</taxon>
        <taxon>Geophilomorpha</taxon>
        <taxon>Linotaeniidae</taxon>
        <taxon>Strigamia</taxon>
    </lineage>
</organism>